<evidence type="ECO:0000256" key="1">
    <source>
        <dbReference type="SAM" id="MobiDB-lite"/>
    </source>
</evidence>
<dbReference type="WBParaSite" id="NBR_0000277101-mRNA-1">
    <property type="protein sequence ID" value="NBR_0000277101-mRNA-1"/>
    <property type="gene ID" value="NBR_0000277101"/>
</dbReference>
<name>A0A0N4XJR9_NIPBR</name>
<feature type="compositionally biased region" description="Basic residues" evidence="1">
    <location>
        <begin position="169"/>
        <end position="178"/>
    </location>
</feature>
<feature type="compositionally biased region" description="Basic and acidic residues" evidence="1">
    <location>
        <begin position="151"/>
        <end position="168"/>
    </location>
</feature>
<reference evidence="4" key="1">
    <citation type="submission" date="2017-02" db="UniProtKB">
        <authorList>
            <consortium name="WormBaseParasite"/>
        </authorList>
    </citation>
    <scope>IDENTIFICATION</scope>
</reference>
<evidence type="ECO:0000313" key="2">
    <source>
        <dbReference type="EMBL" id="VDL66361.1"/>
    </source>
</evidence>
<accession>A0A0N4XJR9</accession>
<reference evidence="2 3" key="2">
    <citation type="submission" date="2018-11" db="EMBL/GenBank/DDBJ databases">
        <authorList>
            <consortium name="Pathogen Informatics"/>
        </authorList>
    </citation>
    <scope>NUCLEOTIDE SEQUENCE [LARGE SCALE GENOMIC DNA]</scope>
</reference>
<protein>
    <submittedName>
        <fullName evidence="4">DUF3824 domain-containing protein</fullName>
    </submittedName>
</protein>
<evidence type="ECO:0000313" key="3">
    <source>
        <dbReference type="Proteomes" id="UP000271162"/>
    </source>
</evidence>
<dbReference type="AlphaFoldDB" id="A0A0N4XJR9"/>
<dbReference type="Proteomes" id="UP000271162">
    <property type="component" value="Unassembled WGS sequence"/>
</dbReference>
<evidence type="ECO:0000313" key="4">
    <source>
        <dbReference type="WBParaSite" id="NBR_0000277101-mRNA-1"/>
    </source>
</evidence>
<feature type="region of interest" description="Disordered" evidence="1">
    <location>
        <begin position="1"/>
        <end position="32"/>
    </location>
</feature>
<feature type="region of interest" description="Disordered" evidence="1">
    <location>
        <begin position="87"/>
        <end position="110"/>
    </location>
</feature>
<feature type="compositionally biased region" description="Basic and acidic residues" evidence="1">
    <location>
        <begin position="10"/>
        <end position="30"/>
    </location>
</feature>
<gene>
    <name evidence="2" type="ORF">NBR_LOCUS2772</name>
</gene>
<keyword evidence="3" id="KW-1185">Reference proteome</keyword>
<proteinExistence type="predicted"/>
<sequence length="178" mass="21032">MPGARVINRRGKESKKEKGKMSEKGMDKEFTSVQRELSSKEIRDYARSHRISVDEAKKELSRRDCESQYQVYTKGFEPLPLNQKCAKNVDDSEPLYGPFSDSRTDSRPPKIRSLLELDITREYEEGEIIDSSFGSGEDSRGYYEYDGRYEYDDRHYDTNYHTREESRSRSKRRSRARR</sequence>
<feature type="region of interest" description="Disordered" evidence="1">
    <location>
        <begin position="151"/>
        <end position="178"/>
    </location>
</feature>
<dbReference type="EMBL" id="UYSL01003504">
    <property type="protein sequence ID" value="VDL66361.1"/>
    <property type="molecule type" value="Genomic_DNA"/>
</dbReference>
<organism evidence="4">
    <name type="scientific">Nippostrongylus brasiliensis</name>
    <name type="common">Rat hookworm</name>
    <dbReference type="NCBI Taxonomy" id="27835"/>
    <lineage>
        <taxon>Eukaryota</taxon>
        <taxon>Metazoa</taxon>
        <taxon>Ecdysozoa</taxon>
        <taxon>Nematoda</taxon>
        <taxon>Chromadorea</taxon>
        <taxon>Rhabditida</taxon>
        <taxon>Rhabditina</taxon>
        <taxon>Rhabditomorpha</taxon>
        <taxon>Strongyloidea</taxon>
        <taxon>Heligmosomidae</taxon>
        <taxon>Nippostrongylus</taxon>
    </lineage>
</organism>